<feature type="transmembrane region" description="Helical" evidence="2">
    <location>
        <begin position="6"/>
        <end position="23"/>
    </location>
</feature>
<keyword evidence="2" id="KW-0472">Membrane</keyword>
<name>A0A075FX87_9EURY</name>
<dbReference type="AlphaFoldDB" id="A0A075FX87"/>
<reference evidence="3" key="1">
    <citation type="journal article" date="2014" name="Genome Biol. Evol.">
        <title>Pangenome evidence for extensive interdomain horizontal transfer affecting lineage core and shell genes in uncultured planktonic thaumarchaeota and euryarchaeota.</title>
        <authorList>
            <person name="Deschamps P."/>
            <person name="Zivanovic Y."/>
            <person name="Moreira D."/>
            <person name="Rodriguez-Valera F."/>
            <person name="Lopez-Garcia P."/>
        </authorList>
    </citation>
    <scope>NUCLEOTIDE SEQUENCE</scope>
</reference>
<dbReference type="EMBL" id="KF900412">
    <property type="protein sequence ID" value="AIE94071.1"/>
    <property type="molecule type" value="Genomic_DNA"/>
</dbReference>
<feature type="compositionally biased region" description="Polar residues" evidence="1">
    <location>
        <begin position="86"/>
        <end position="101"/>
    </location>
</feature>
<feature type="region of interest" description="Disordered" evidence="1">
    <location>
        <begin position="79"/>
        <end position="101"/>
    </location>
</feature>
<accession>A0A075FX87</accession>
<organism evidence="3">
    <name type="scientific">uncultured marine group II/III euryarchaeote AD1000_43_B02</name>
    <dbReference type="NCBI Taxonomy" id="1457770"/>
    <lineage>
        <taxon>Archaea</taxon>
        <taxon>Methanobacteriati</taxon>
        <taxon>Methanobacteriota</taxon>
        <taxon>environmental samples</taxon>
    </lineage>
</organism>
<protein>
    <submittedName>
        <fullName evidence="3">Uncharacterized protein</fullName>
    </submittedName>
</protein>
<proteinExistence type="predicted"/>
<evidence type="ECO:0000256" key="1">
    <source>
        <dbReference type="SAM" id="MobiDB-lite"/>
    </source>
</evidence>
<sequence length="118" mass="12692">MSAGGAEIVLIIIVLIYSGIWAFIEAVDDETDNKWVFLVPAGVLGLGIISGIGDGCGFIILLLALGPIVVKLIQVGSEQGKVPQKRSYSPRSNQGRKQENHLISTVSWLPLTFEPMTD</sequence>
<keyword evidence="2" id="KW-1133">Transmembrane helix</keyword>
<evidence type="ECO:0000256" key="2">
    <source>
        <dbReference type="SAM" id="Phobius"/>
    </source>
</evidence>
<evidence type="ECO:0000313" key="3">
    <source>
        <dbReference type="EMBL" id="AIE94071.1"/>
    </source>
</evidence>
<keyword evidence="2" id="KW-0812">Transmembrane</keyword>